<protein>
    <submittedName>
        <fullName evidence="1">Uncharacterized protein</fullName>
    </submittedName>
</protein>
<proteinExistence type="predicted"/>
<dbReference type="EMBL" id="CYKH01002183">
    <property type="protein sequence ID" value="CUI15482.1"/>
    <property type="molecule type" value="Genomic_DNA"/>
</dbReference>
<accession>A0A0S4KLW1</accession>
<evidence type="ECO:0000313" key="1">
    <source>
        <dbReference type="EMBL" id="CUI15482.1"/>
    </source>
</evidence>
<dbReference type="VEuPathDB" id="TriTrypDB:BSAL_44230"/>
<name>A0A0S4KLW1_BODSA</name>
<dbReference type="Proteomes" id="UP000051952">
    <property type="component" value="Unassembled WGS sequence"/>
</dbReference>
<gene>
    <name evidence="1" type="ORF">BSAL_44230</name>
</gene>
<organism evidence="1 2">
    <name type="scientific">Bodo saltans</name>
    <name type="common">Flagellated protozoan</name>
    <dbReference type="NCBI Taxonomy" id="75058"/>
    <lineage>
        <taxon>Eukaryota</taxon>
        <taxon>Discoba</taxon>
        <taxon>Euglenozoa</taxon>
        <taxon>Kinetoplastea</taxon>
        <taxon>Metakinetoplastina</taxon>
        <taxon>Eubodonida</taxon>
        <taxon>Bodonidae</taxon>
        <taxon>Bodo</taxon>
    </lineage>
</organism>
<keyword evidence="2" id="KW-1185">Reference proteome</keyword>
<evidence type="ECO:0000313" key="2">
    <source>
        <dbReference type="Proteomes" id="UP000051952"/>
    </source>
</evidence>
<reference evidence="2" key="1">
    <citation type="submission" date="2015-09" db="EMBL/GenBank/DDBJ databases">
        <authorList>
            <consortium name="Pathogen Informatics"/>
        </authorList>
    </citation>
    <scope>NUCLEOTIDE SEQUENCE [LARGE SCALE GENOMIC DNA]</scope>
    <source>
        <strain evidence="2">Lake Konstanz</strain>
    </source>
</reference>
<sequence length="83" mass="9333">MTQIGRDISVKPSDRSARRRLHDQLHASLSSAGVSPDVLAIAGDSSRIVELQRHLREELEAQWSDVVSLRPRLQAELKLRLPL</sequence>
<dbReference type="AlphaFoldDB" id="A0A0S4KLW1"/>